<dbReference type="Proteomes" id="UP000698800">
    <property type="component" value="Unassembled WGS sequence"/>
</dbReference>
<feature type="compositionally biased region" description="Low complexity" evidence="1">
    <location>
        <begin position="338"/>
        <end position="349"/>
    </location>
</feature>
<evidence type="ECO:0000313" key="3">
    <source>
        <dbReference type="Proteomes" id="UP000698800"/>
    </source>
</evidence>
<protein>
    <submittedName>
        <fullName evidence="2">Uncharacterized protein</fullName>
    </submittedName>
</protein>
<feature type="compositionally biased region" description="Basic and acidic residues" evidence="1">
    <location>
        <begin position="367"/>
        <end position="382"/>
    </location>
</feature>
<gene>
    <name evidence="2" type="ORF">FGG08_002724</name>
</gene>
<reference evidence="2" key="1">
    <citation type="submission" date="2021-03" db="EMBL/GenBank/DDBJ databases">
        <title>Comparative genomics and phylogenomic investigation of the class Geoglossomycetes provide insights into ecological specialization and systematics.</title>
        <authorList>
            <person name="Melie T."/>
            <person name="Pirro S."/>
            <person name="Miller A.N."/>
            <person name="Quandt A."/>
        </authorList>
    </citation>
    <scope>NUCLEOTIDE SEQUENCE</scope>
    <source>
        <strain evidence="2">GBOQ0MN5Z8</strain>
    </source>
</reference>
<feature type="region of interest" description="Disordered" evidence="1">
    <location>
        <begin position="190"/>
        <end position="440"/>
    </location>
</feature>
<proteinExistence type="predicted"/>
<organism evidence="2 3">
    <name type="scientific">Glutinoglossum americanum</name>
    <dbReference type="NCBI Taxonomy" id="1670608"/>
    <lineage>
        <taxon>Eukaryota</taxon>
        <taxon>Fungi</taxon>
        <taxon>Dikarya</taxon>
        <taxon>Ascomycota</taxon>
        <taxon>Pezizomycotina</taxon>
        <taxon>Geoglossomycetes</taxon>
        <taxon>Geoglossales</taxon>
        <taxon>Geoglossaceae</taxon>
        <taxon>Glutinoglossum</taxon>
    </lineage>
</organism>
<accession>A0A9P8I956</accession>
<evidence type="ECO:0000313" key="2">
    <source>
        <dbReference type="EMBL" id="KAH0542955.1"/>
    </source>
</evidence>
<sequence length="473" mass="48757">MASNRDLTLSGRQRAGSLAGRLQLLVGGDTAGKEITVTMKPTAALSRSPPHSTLRPSAPIYCKCSLITPPYCQHQGYAGSSWGPGNLCWEQAFLACELDYNVLGPGRGGRHWFDERMFRTLLRRRGFGEGASEDGCVVEVTVRDGGRGVGRSASRPRGFMGGGSRVGSMFSGGRSIRGGSVAAPPVGLIEDAPRAAGGGLVPVERSRGRSRASAVREGSGVSRALGGSEQGGSRSASRVWGGGGMGRALSRGREESRSESKAPGGSRMSRALSRGREESRPASRVLGGGGMSRALSRGREESRSTSKVPDGSRMSRALSNGREEGRSASRAPGESRMSRALSGRSSSRAGVDESRMSKFSLSGGSRGESRSRAESRSGEGRTSRALGIFSSSGRSESRSRAPGGRSESRSSRAPGGGRSSSRVGSERIATGESSRGLAGLGGLGGGFGGFAFGGLGDGTAGTGGAVGMRKMRR</sequence>
<name>A0A9P8I956_9PEZI</name>
<dbReference type="EMBL" id="JAGHQL010000043">
    <property type="protein sequence ID" value="KAH0542955.1"/>
    <property type="molecule type" value="Genomic_DNA"/>
</dbReference>
<dbReference type="AlphaFoldDB" id="A0A9P8I956"/>
<comment type="caution">
    <text evidence="2">The sequence shown here is derived from an EMBL/GenBank/DDBJ whole genome shotgun (WGS) entry which is preliminary data.</text>
</comment>
<feature type="compositionally biased region" description="Low complexity" evidence="1">
    <location>
        <begin position="390"/>
        <end position="405"/>
    </location>
</feature>
<feature type="compositionally biased region" description="Basic and acidic residues" evidence="1">
    <location>
        <begin position="251"/>
        <end position="260"/>
    </location>
</feature>
<dbReference type="OrthoDB" id="10648363at2759"/>
<evidence type="ECO:0000256" key="1">
    <source>
        <dbReference type="SAM" id="MobiDB-lite"/>
    </source>
</evidence>
<keyword evidence="3" id="KW-1185">Reference proteome</keyword>